<dbReference type="PANTHER" id="PTHR31529">
    <property type="entry name" value="LOB DOMAIN CONTAINING PROTEIN"/>
    <property type="match status" value="1"/>
</dbReference>
<evidence type="ECO:0000313" key="4">
    <source>
        <dbReference type="EMBL" id="MQM11806.1"/>
    </source>
</evidence>
<name>A0A843WV93_COLES</name>
<proteinExistence type="inferred from homology"/>
<comment type="caution">
    <text evidence="4">The sequence shown here is derived from an EMBL/GenBank/DDBJ whole genome shotgun (WGS) entry which is preliminary data.</text>
</comment>
<dbReference type="EMBL" id="NMUH01005103">
    <property type="protein sequence ID" value="MQM11806.1"/>
    <property type="molecule type" value="Genomic_DNA"/>
</dbReference>
<accession>A0A843WV93</accession>
<reference evidence="4" key="1">
    <citation type="submission" date="2017-07" db="EMBL/GenBank/DDBJ databases">
        <title>Taro Niue Genome Assembly and Annotation.</title>
        <authorList>
            <person name="Atibalentja N."/>
            <person name="Keating K."/>
            <person name="Fields C.J."/>
        </authorList>
    </citation>
    <scope>NUCLEOTIDE SEQUENCE</scope>
    <source>
        <strain evidence="4">Niue_2</strain>
        <tissue evidence="4">Leaf</tissue>
    </source>
</reference>
<dbReference type="Pfam" id="PF03195">
    <property type="entry name" value="LOB"/>
    <property type="match status" value="1"/>
</dbReference>
<dbReference type="OrthoDB" id="778083at2759"/>
<feature type="compositionally biased region" description="Pro residues" evidence="2">
    <location>
        <begin position="173"/>
        <end position="191"/>
    </location>
</feature>
<dbReference type="Proteomes" id="UP000652761">
    <property type="component" value="Unassembled WGS sequence"/>
</dbReference>
<protein>
    <recommendedName>
        <fullName evidence="3">LOB domain-containing protein</fullName>
    </recommendedName>
</protein>
<dbReference type="GO" id="GO:0045893">
    <property type="term" value="P:positive regulation of DNA-templated transcription"/>
    <property type="evidence" value="ECO:0007669"/>
    <property type="project" value="TreeGrafter"/>
</dbReference>
<dbReference type="PANTHER" id="PTHR31529:SF4">
    <property type="entry name" value="LOB DOMAIN-CONTAINING PROTEIN 30"/>
    <property type="match status" value="1"/>
</dbReference>
<feature type="domain" description="LOB" evidence="3">
    <location>
        <begin position="44"/>
        <end position="146"/>
    </location>
</feature>
<dbReference type="GO" id="GO:0009755">
    <property type="term" value="P:hormone-mediated signaling pathway"/>
    <property type="evidence" value="ECO:0007669"/>
    <property type="project" value="TreeGrafter"/>
</dbReference>
<organism evidence="4 5">
    <name type="scientific">Colocasia esculenta</name>
    <name type="common">Wild taro</name>
    <name type="synonym">Arum esculentum</name>
    <dbReference type="NCBI Taxonomy" id="4460"/>
    <lineage>
        <taxon>Eukaryota</taxon>
        <taxon>Viridiplantae</taxon>
        <taxon>Streptophyta</taxon>
        <taxon>Embryophyta</taxon>
        <taxon>Tracheophyta</taxon>
        <taxon>Spermatophyta</taxon>
        <taxon>Magnoliopsida</taxon>
        <taxon>Liliopsida</taxon>
        <taxon>Araceae</taxon>
        <taxon>Aroideae</taxon>
        <taxon>Colocasieae</taxon>
        <taxon>Colocasia</taxon>
    </lineage>
</organism>
<gene>
    <name evidence="4" type="ORF">Taro_044715</name>
</gene>
<dbReference type="PROSITE" id="PS50891">
    <property type="entry name" value="LOB"/>
    <property type="match status" value="1"/>
</dbReference>
<feature type="region of interest" description="Disordered" evidence="2">
    <location>
        <begin position="171"/>
        <end position="191"/>
    </location>
</feature>
<dbReference type="InterPro" id="IPR004883">
    <property type="entry name" value="LOB"/>
</dbReference>
<evidence type="ECO:0000256" key="1">
    <source>
        <dbReference type="ARBA" id="ARBA00005474"/>
    </source>
</evidence>
<sequence length="297" mass="32023">MSGYGSRSTGVGGLPEEVGDLPGSAGGVQLAAVDGFGGNGGVVRPCGACKFLRRKCVAGCVFSPYFHTEEGASYFAAMHKVFGAGNVSKLLVQIPDDKRFDAVVTICYEAQARIRDGVYGCTSQIIALQQQLRRKKDDQPSVNLTLDIPCSVAKLQSEVAYLQAQIAELELLSPPPPPPPPPHTTLLPLPPSPPPFSVFDIPPPSPSTLSTTVDLASIFFSTPEQLPWPMHQQEEQPQQLSRQQQEQHILMELQQLVDGTGDGSSFTLQNALDIRDFQALANDLIEKPIHPPPSMSK</sequence>
<evidence type="ECO:0000259" key="3">
    <source>
        <dbReference type="PROSITE" id="PS50891"/>
    </source>
</evidence>
<evidence type="ECO:0000313" key="5">
    <source>
        <dbReference type="Proteomes" id="UP000652761"/>
    </source>
</evidence>
<keyword evidence="5" id="KW-1185">Reference proteome</keyword>
<dbReference type="AlphaFoldDB" id="A0A843WV93"/>
<evidence type="ECO:0000256" key="2">
    <source>
        <dbReference type="SAM" id="MobiDB-lite"/>
    </source>
</evidence>
<comment type="similarity">
    <text evidence="1">Belongs to the LOB domain-containing protein family.</text>
</comment>
<dbReference type="GO" id="GO:0005634">
    <property type="term" value="C:nucleus"/>
    <property type="evidence" value="ECO:0007669"/>
    <property type="project" value="TreeGrafter"/>
</dbReference>